<evidence type="ECO:0000313" key="2">
    <source>
        <dbReference type="Proteomes" id="UP000242917"/>
    </source>
</evidence>
<dbReference type="InterPro" id="IPR018644">
    <property type="entry name" value="DUF2071"/>
</dbReference>
<dbReference type="OrthoDB" id="233478at2157"/>
<reference evidence="1 2" key="1">
    <citation type="submission" date="2017-01" db="EMBL/GenBank/DDBJ databases">
        <title>A Red Light-Sensitive Sensory Rhodopsin I From Haloarcula taiwanensis, A New Haloarchaeon Isolated From Taiwan.</title>
        <authorList>
            <person name="Yang C.-S."/>
            <person name="Han Y.-A."/>
            <person name="Chen P.-C."/>
            <person name="Ng W.V."/>
            <person name="Chen T.-W."/>
        </authorList>
    </citation>
    <scope>NUCLEOTIDE SEQUENCE [LARGE SCALE GENOMIC DNA]</scope>
    <source>
        <strain evidence="1 2">Taiwanensis</strain>
    </source>
</reference>
<evidence type="ECO:0008006" key="3">
    <source>
        <dbReference type="Google" id="ProtNLM"/>
    </source>
</evidence>
<accession>A0A2H4ZX16</accession>
<dbReference type="AlphaFoldDB" id="A0A2H4ZX16"/>
<organism evidence="1 2">
    <name type="scientific">Haloarcula taiwanensis</name>
    <dbReference type="NCBI Taxonomy" id="1932004"/>
    <lineage>
        <taxon>Archaea</taxon>
        <taxon>Methanobacteriati</taxon>
        <taxon>Methanobacteriota</taxon>
        <taxon>Stenosarchaea group</taxon>
        <taxon>Halobacteria</taxon>
        <taxon>Halobacteriales</taxon>
        <taxon>Haloarculaceae</taxon>
        <taxon>Haloarcula</taxon>
    </lineage>
</organism>
<dbReference type="PANTHER" id="PTHR39186">
    <property type="entry name" value="DUF2071 FAMILY PROTEIN"/>
    <property type="match status" value="1"/>
</dbReference>
<proteinExistence type="predicted"/>
<dbReference type="Pfam" id="PF09844">
    <property type="entry name" value="DUF2071"/>
    <property type="match status" value="1"/>
</dbReference>
<sequence>MVALRPLQVTLDDVCFCHWPVSEAAVRSAVPDWLTVETADGDAWVSAVVATVDRVETFGIEVAGPSELLTVRTYVRGPTGQRGVCVLGLFGDDRRTATAVSELFRITVGDAVPRTLSTADRRRVLDAGERRLFECRYTSGGEPVALPPDSLAAFLVDRQRYFTTGRFGTHLVGSVGHDPWRLDRVDATVTGSVLSIVDISAPNSDPLVHHSPALRVSVAPPVPPEP</sequence>
<gene>
    <name evidence="1" type="ORF">BVU17_05620</name>
</gene>
<dbReference type="KEGG" id="hta:BVU17_05620"/>
<protein>
    <recommendedName>
        <fullName evidence="3">DUF2071 domain-containing protein</fullName>
    </recommendedName>
</protein>
<dbReference type="PANTHER" id="PTHR39186:SF1">
    <property type="entry name" value="DUF2071 DOMAIN-CONTAINING PROTEIN"/>
    <property type="match status" value="1"/>
</dbReference>
<dbReference type="EMBL" id="CP019154">
    <property type="protein sequence ID" value="AUG47029.1"/>
    <property type="molecule type" value="Genomic_DNA"/>
</dbReference>
<name>A0A2H4ZX16_9EURY</name>
<dbReference type="Proteomes" id="UP000242917">
    <property type="component" value="Chromosome I"/>
</dbReference>
<keyword evidence="2" id="KW-1185">Reference proteome</keyword>
<evidence type="ECO:0000313" key="1">
    <source>
        <dbReference type="EMBL" id="AUG47029.1"/>
    </source>
</evidence>